<dbReference type="AlphaFoldDB" id="A0AAD2CW09"/>
<gene>
    <name evidence="3" type="ORF">CYCCA115_LOCUS9685</name>
</gene>
<dbReference type="PANTHER" id="PTHR34826:SF2">
    <property type="entry name" value="UPF0590 PROTEIN C409.17C"/>
    <property type="match status" value="1"/>
</dbReference>
<evidence type="ECO:0000259" key="2">
    <source>
        <dbReference type="Pfam" id="PF08588"/>
    </source>
</evidence>
<dbReference type="InterPro" id="IPR013897">
    <property type="entry name" value="Duc1"/>
</dbReference>
<sequence>MKLFRSRTSDTRKNGGVLSRLHKKRSRGIKKDESMRSLMTDISSDVSTGFPDPVDIGSLSCPKHHHDPEMEDERQDATLVQDVSEVRMEPSSSGRVPSDENNEHQNTQAEPNSVVNSLNSLFCFGNTPLPQITEDATITNNLDAACRNEQPIKESIECIYNESSRMAMIHPVSELCSETMQPTNIDQQSSRDDNNNRRVARDVPVYPLPPNDSQLWPQAPLLFRVAPNSGTEILGIRLDNDKSYLWTPQSSQPWWKLVSGSGTIQDNQEDRTKAMMDQGCWILPINDGTEAIGESLVIDFQSRLFRGSLLIRLRDAPQMMPSANSSKGYFDANPILRFQVTVRGKFRQSVQWSNLVTGLRMQRKLGKVPSKWMLWTILKVVHFFAPQLQTKLDGDQPYALSPLGSAPRTVTVSAQEPTDLLGVFDREEPTVPQESLTGKAYPIKDPLERARARKKDFDLKFQAKDENFCTGVGNTYTFQFLQHLLDYHTSSIDLGSFHHGMNGILGGQPFQVMAEHNGEPLWMFEIWNESMLSH</sequence>
<feature type="region of interest" description="Disordered" evidence="1">
    <location>
        <begin position="1"/>
        <end position="111"/>
    </location>
</feature>
<evidence type="ECO:0000256" key="1">
    <source>
        <dbReference type="SAM" id="MobiDB-lite"/>
    </source>
</evidence>
<dbReference type="EMBL" id="CAKOGP040001446">
    <property type="protein sequence ID" value="CAJ1945541.1"/>
    <property type="molecule type" value="Genomic_DNA"/>
</dbReference>
<organism evidence="3 4">
    <name type="scientific">Cylindrotheca closterium</name>
    <dbReference type="NCBI Taxonomy" id="2856"/>
    <lineage>
        <taxon>Eukaryota</taxon>
        <taxon>Sar</taxon>
        <taxon>Stramenopiles</taxon>
        <taxon>Ochrophyta</taxon>
        <taxon>Bacillariophyta</taxon>
        <taxon>Bacillariophyceae</taxon>
        <taxon>Bacillariophycidae</taxon>
        <taxon>Bacillariales</taxon>
        <taxon>Bacillariaceae</taxon>
        <taxon>Cylindrotheca</taxon>
    </lineage>
</organism>
<evidence type="ECO:0000313" key="4">
    <source>
        <dbReference type="Proteomes" id="UP001295423"/>
    </source>
</evidence>
<evidence type="ECO:0000313" key="3">
    <source>
        <dbReference type="EMBL" id="CAJ1945541.1"/>
    </source>
</evidence>
<reference evidence="3" key="1">
    <citation type="submission" date="2023-08" db="EMBL/GenBank/DDBJ databases">
        <authorList>
            <person name="Audoor S."/>
            <person name="Bilcke G."/>
        </authorList>
    </citation>
    <scope>NUCLEOTIDE SEQUENCE</scope>
</reference>
<dbReference type="PANTHER" id="PTHR34826">
    <property type="entry name" value="UPF0590 PROTEIN C409.17C"/>
    <property type="match status" value="1"/>
</dbReference>
<dbReference type="Pfam" id="PF08588">
    <property type="entry name" value="Duc1"/>
    <property type="match status" value="1"/>
</dbReference>
<keyword evidence="4" id="KW-1185">Reference proteome</keyword>
<proteinExistence type="predicted"/>
<feature type="domain" description="Domain of unknown function at the cortex 1" evidence="2">
    <location>
        <begin position="299"/>
        <end position="527"/>
    </location>
</feature>
<accession>A0AAD2CW09</accession>
<name>A0AAD2CW09_9STRA</name>
<protein>
    <recommendedName>
        <fullName evidence="2">Domain of unknown function at the cortex 1 domain-containing protein</fullName>
    </recommendedName>
</protein>
<dbReference type="Proteomes" id="UP001295423">
    <property type="component" value="Unassembled WGS sequence"/>
</dbReference>
<comment type="caution">
    <text evidence="3">The sequence shown here is derived from an EMBL/GenBank/DDBJ whole genome shotgun (WGS) entry which is preliminary data.</text>
</comment>